<dbReference type="SUPFAM" id="SSF46946">
    <property type="entry name" value="S13-like H2TH domain"/>
    <property type="match status" value="1"/>
</dbReference>
<evidence type="ECO:0000256" key="9">
    <source>
        <dbReference type="ARBA" id="ARBA00023125"/>
    </source>
</evidence>
<reference evidence="18" key="1">
    <citation type="submission" date="2021-01" db="EMBL/GenBank/DDBJ databases">
        <title>Whole genome shotgun sequence of Rhizocola hellebori NBRC 109834.</title>
        <authorList>
            <person name="Komaki H."/>
            <person name="Tamura T."/>
        </authorList>
    </citation>
    <scope>NUCLEOTIDE SEQUENCE</scope>
    <source>
        <strain evidence="18">NBRC 109834</strain>
    </source>
</reference>
<dbReference type="InterPro" id="IPR010979">
    <property type="entry name" value="Ribosomal_uS13-like_H2TH"/>
</dbReference>
<feature type="domain" description="Formamidopyrimidine-DNA glycosylase catalytic" evidence="17">
    <location>
        <begin position="2"/>
        <end position="105"/>
    </location>
</feature>
<keyword evidence="7" id="KW-0378">Hydrolase</keyword>
<name>A0A8J3QAL1_9ACTN</name>
<dbReference type="AlphaFoldDB" id="A0A8J3QAL1"/>
<keyword evidence="13" id="KW-0326">Glycosidase</keyword>
<evidence type="ECO:0000256" key="1">
    <source>
        <dbReference type="ARBA" id="ARBA00001947"/>
    </source>
</evidence>
<dbReference type="EMBL" id="BONY01000025">
    <property type="protein sequence ID" value="GIH06203.1"/>
    <property type="molecule type" value="Genomic_DNA"/>
</dbReference>
<evidence type="ECO:0000256" key="2">
    <source>
        <dbReference type="ARBA" id="ARBA00009409"/>
    </source>
</evidence>
<dbReference type="GO" id="GO:0003684">
    <property type="term" value="F:damaged DNA binding"/>
    <property type="evidence" value="ECO:0007669"/>
    <property type="project" value="InterPro"/>
</dbReference>
<evidence type="ECO:0000256" key="15">
    <source>
        <dbReference type="PROSITE-ProRule" id="PRU00391"/>
    </source>
</evidence>
<evidence type="ECO:0000256" key="14">
    <source>
        <dbReference type="ARBA" id="ARBA00044632"/>
    </source>
</evidence>
<dbReference type="InterPro" id="IPR010663">
    <property type="entry name" value="Znf_FPG/IleRS"/>
</dbReference>
<evidence type="ECO:0000256" key="7">
    <source>
        <dbReference type="ARBA" id="ARBA00022801"/>
    </source>
</evidence>
<dbReference type="Pfam" id="PF01149">
    <property type="entry name" value="Fapy_DNA_glyco"/>
    <property type="match status" value="1"/>
</dbReference>
<keyword evidence="6 15" id="KW-0863">Zinc-finger</keyword>
<dbReference type="GO" id="GO:0008534">
    <property type="term" value="F:oxidized purine nucleobase lesion DNA N-glycosylase activity"/>
    <property type="evidence" value="ECO:0007669"/>
    <property type="project" value="UniProtKB-ARBA"/>
</dbReference>
<dbReference type="GO" id="GO:0006979">
    <property type="term" value="P:response to oxidative stress"/>
    <property type="evidence" value="ECO:0007669"/>
    <property type="project" value="UniProtKB-ARBA"/>
</dbReference>
<dbReference type="RefSeq" id="WP_203910024.1">
    <property type="nucleotide sequence ID" value="NZ_BONY01000025.1"/>
</dbReference>
<dbReference type="PANTHER" id="PTHR42697">
    <property type="entry name" value="ENDONUCLEASE 8"/>
    <property type="match status" value="1"/>
</dbReference>
<keyword evidence="18" id="KW-0255">Endonuclease</keyword>
<evidence type="ECO:0000259" key="16">
    <source>
        <dbReference type="PROSITE" id="PS51066"/>
    </source>
</evidence>
<proteinExistence type="inferred from homology"/>
<comment type="caution">
    <text evidence="18">The sequence shown here is derived from an EMBL/GenBank/DDBJ whole genome shotgun (WGS) entry which is preliminary data.</text>
</comment>
<dbReference type="Pfam" id="PF06827">
    <property type="entry name" value="zf-FPG_IleRS"/>
    <property type="match status" value="1"/>
</dbReference>
<dbReference type="GO" id="GO:0140078">
    <property type="term" value="F:class I DNA-(apurinic or apyrimidinic site) endonuclease activity"/>
    <property type="evidence" value="ECO:0007669"/>
    <property type="project" value="UniProtKB-EC"/>
</dbReference>
<dbReference type="Proteomes" id="UP000612899">
    <property type="component" value="Unassembled WGS sequence"/>
</dbReference>
<dbReference type="InterPro" id="IPR015887">
    <property type="entry name" value="DNA_glyclase_Znf_dom_DNA_BS"/>
</dbReference>
<keyword evidence="12" id="KW-0511">Multifunctional enzyme</keyword>
<comment type="similarity">
    <text evidence="2">Belongs to the FPG family.</text>
</comment>
<gene>
    <name evidence="18" type="primary">nei_2</name>
    <name evidence="18" type="ORF">Rhe02_42700</name>
</gene>
<evidence type="ECO:0000256" key="11">
    <source>
        <dbReference type="ARBA" id="ARBA00023239"/>
    </source>
</evidence>
<dbReference type="SMART" id="SM00898">
    <property type="entry name" value="Fapy_DNA_glyco"/>
    <property type="match status" value="1"/>
</dbReference>
<dbReference type="PROSITE" id="PS51066">
    <property type="entry name" value="ZF_FPG_2"/>
    <property type="match status" value="1"/>
</dbReference>
<dbReference type="InterPro" id="IPR015886">
    <property type="entry name" value="H2TH_FPG"/>
</dbReference>
<evidence type="ECO:0000256" key="13">
    <source>
        <dbReference type="ARBA" id="ARBA00023295"/>
    </source>
</evidence>
<evidence type="ECO:0000313" key="18">
    <source>
        <dbReference type="EMBL" id="GIH06203.1"/>
    </source>
</evidence>
<dbReference type="GO" id="GO:0006284">
    <property type="term" value="P:base-excision repair"/>
    <property type="evidence" value="ECO:0007669"/>
    <property type="project" value="InterPro"/>
</dbReference>
<dbReference type="EC" id="4.2.99.18" evidence="3"/>
<dbReference type="InterPro" id="IPR012319">
    <property type="entry name" value="FPG_cat"/>
</dbReference>
<keyword evidence="5" id="KW-0227">DNA damage</keyword>
<evidence type="ECO:0000256" key="5">
    <source>
        <dbReference type="ARBA" id="ARBA00022763"/>
    </source>
</evidence>
<evidence type="ECO:0000256" key="12">
    <source>
        <dbReference type="ARBA" id="ARBA00023268"/>
    </source>
</evidence>
<comment type="cofactor">
    <cofactor evidence="1">
        <name>Zn(2+)</name>
        <dbReference type="ChEBI" id="CHEBI:29105"/>
    </cofactor>
</comment>
<evidence type="ECO:0000313" key="19">
    <source>
        <dbReference type="Proteomes" id="UP000612899"/>
    </source>
</evidence>
<evidence type="ECO:0000256" key="10">
    <source>
        <dbReference type="ARBA" id="ARBA00023204"/>
    </source>
</evidence>
<keyword evidence="4" id="KW-0479">Metal-binding</keyword>
<dbReference type="FunFam" id="1.10.8.50:FF:000003">
    <property type="entry name" value="Formamidopyrimidine-DNA glycosylase"/>
    <property type="match status" value="1"/>
</dbReference>
<dbReference type="PROSITE" id="PS51068">
    <property type="entry name" value="FPG_CAT"/>
    <property type="match status" value="1"/>
</dbReference>
<evidence type="ECO:0000256" key="8">
    <source>
        <dbReference type="ARBA" id="ARBA00022833"/>
    </source>
</evidence>
<keyword evidence="9" id="KW-0238">DNA-binding</keyword>
<dbReference type="GO" id="GO:0000703">
    <property type="term" value="F:oxidized pyrimidine nucleobase lesion DNA N-glycosylase activity"/>
    <property type="evidence" value="ECO:0007669"/>
    <property type="project" value="TreeGrafter"/>
</dbReference>
<evidence type="ECO:0000256" key="6">
    <source>
        <dbReference type="ARBA" id="ARBA00022771"/>
    </source>
</evidence>
<evidence type="ECO:0000259" key="17">
    <source>
        <dbReference type="PROSITE" id="PS51068"/>
    </source>
</evidence>
<keyword evidence="19" id="KW-1185">Reference proteome</keyword>
<keyword evidence="10" id="KW-0234">DNA repair</keyword>
<comment type="catalytic activity">
    <reaction evidence="14">
        <text>2'-deoxyribonucleotide-(2'-deoxyribose 5'-phosphate)-2'-deoxyribonucleotide-DNA = a 3'-end 2'-deoxyribonucleotide-(2,3-dehydro-2,3-deoxyribose 5'-phosphate)-DNA + a 5'-end 5'-phospho-2'-deoxyribonucleoside-DNA + H(+)</text>
        <dbReference type="Rhea" id="RHEA:66592"/>
        <dbReference type="Rhea" id="RHEA-COMP:13180"/>
        <dbReference type="Rhea" id="RHEA-COMP:16897"/>
        <dbReference type="Rhea" id="RHEA-COMP:17067"/>
        <dbReference type="ChEBI" id="CHEBI:15378"/>
        <dbReference type="ChEBI" id="CHEBI:136412"/>
        <dbReference type="ChEBI" id="CHEBI:157695"/>
        <dbReference type="ChEBI" id="CHEBI:167181"/>
        <dbReference type="EC" id="4.2.99.18"/>
    </reaction>
</comment>
<evidence type="ECO:0000256" key="3">
    <source>
        <dbReference type="ARBA" id="ARBA00012720"/>
    </source>
</evidence>
<sequence>MPEGHTIHRLAARHNELLRGEVVNATSPQGRFSAGAALLSGSKLEFAEAYGKHLLHHYDFGLTLHVHLGLYGKFSDGALPAPPPIGELRMRLSNDHHWIDLRGPSACELLDGASEKALLDRLGIDPLRPDADPKLAFARLKKRAAPLGALLLDQSIIAGAGLIFVMECLYRAGLHPSTPGTALTPKGWKQIWGDLVALMAAAVVSGRIDTVRPKHMPEAMGRAPRVDRHGGEVYVYRRAGQPCLVCGTPIARGELNGRNTYWCPACQS</sequence>
<dbReference type="PANTHER" id="PTHR42697:SF3">
    <property type="entry name" value="ENDONUCLEASE 8 1"/>
    <property type="match status" value="1"/>
</dbReference>
<dbReference type="PROSITE" id="PS01242">
    <property type="entry name" value="ZF_FPG_1"/>
    <property type="match status" value="1"/>
</dbReference>
<dbReference type="GO" id="GO:0003690">
    <property type="term" value="F:double-stranded DNA binding"/>
    <property type="evidence" value="ECO:0007669"/>
    <property type="project" value="UniProtKB-ARBA"/>
</dbReference>
<dbReference type="InterPro" id="IPR000214">
    <property type="entry name" value="Znf_DNA_glyclase/AP_lyase"/>
</dbReference>
<keyword evidence="11" id="KW-0456">Lyase</keyword>
<dbReference type="SUPFAM" id="SSF57716">
    <property type="entry name" value="Glucocorticoid receptor-like (DNA-binding domain)"/>
    <property type="match status" value="1"/>
</dbReference>
<dbReference type="CDD" id="cd08970">
    <property type="entry name" value="AcNei1_N"/>
    <property type="match status" value="1"/>
</dbReference>
<dbReference type="SUPFAM" id="SSF81624">
    <property type="entry name" value="N-terminal domain of MutM-like DNA repair proteins"/>
    <property type="match status" value="1"/>
</dbReference>
<dbReference type="InterPro" id="IPR035937">
    <property type="entry name" value="FPG_N"/>
</dbReference>
<keyword evidence="18" id="KW-0540">Nuclease</keyword>
<organism evidence="18 19">
    <name type="scientific">Rhizocola hellebori</name>
    <dbReference type="NCBI Taxonomy" id="1392758"/>
    <lineage>
        <taxon>Bacteria</taxon>
        <taxon>Bacillati</taxon>
        <taxon>Actinomycetota</taxon>
        <taxon>Actinomycetes</taxon>
        <taxon>Micromonosporales</taxon>
        <taxon>Micromonosporaceae</taxon>
        <taxon>Rhizocola</taxon>
    </lineage>
</organism>
<dbReference type="Gene3D" id="1.10.8.50">
    <property type="match status" value="1"/>
</dbReference>
<keyword evidence="8" id="KW-0862">Zinc</keyword>
<evidence type="ECO:0000256" key="4">
    <source>
        <dbReference type="ARBA" id="ARBA00022723"/>
    </source>
</evidence>
<feature type="domain" description="FPG-type" evidence="16">
    <location>
        <begin position="234"/>
        <end position="268"/>
    </location>
</feature>
<dbReference type="Pfam" id="PF06831">
    <property type="entry name" value="H2TH"/>
    <property type="match status" value="1"/>
</dbReference>
<accession>A0A8J3QAL1</accession>
<dbReference type="Gene3D" id="3.20.190.10">
    <property type="entry name" value="MutM-like, N-terminal"/>
    <property type="match status" value="1"/>
</dbReference>
<protein>
    <recommendedName>
        <fullName evidence="3">DNA-(apurinic or apyrimidinic site) lyase</fullName>
        <ecNumber evidence="3">4.2.99.18</ecNumber>
    </recommendedName>
</protein>
<dbReference type="GO" id="GO:0008270">
    <property type="term" value="F:zinc ion binding"/>
    <property type="evidence" value="ECO:0007669"/>
    <property type="project" value="UniProtKB-KW"/>
</dbReference>
<dbReference type="SMART" id="SM01232">
    <property type="entry name" value="H2TH"/>
    <property type="match status" value="1"/>
</dbReference>